<protein>
    <recommendedName>
        <fullName evidence="2">Protein kinase domain-containing protein</fullName>
    </recommendedName>
</protein>
<dbReference type="InterPro" id="IPR011009">
    <property type="entry name" value="Kinase-like_dom_sf"/>
</dbReference>
<sequence length="87" mass="9181">MSAFQRIGFTSSDILACIKESNVIGMGATGIVYKAELQRPHSIVAVKKLWASQADIETGSANDLLAEVNLLGGFDIEHCSAVGLSSQ</sequence>
<proteinExistence type="predicted"/>
<dbReference type="PROSITE" id="PS50011">
    <property type="entry name" value="PROTEIN_KINASE_DOM"/>
    <property type="match status" value="1"/>
</dbReference>
<dbReference type="Proteomes" id="UP000631114">
    <property type="component" value="Unassembled WGS sequence"/>
</dbReference>
<evidence type="ECO:0000313" key="4">
    <source>
        <dbReference type="Proteomes" id="UP000631114"/>
    </source>
</evidence>
<dbReference type="GO" id="GO:0005524">
    <property type="term" value="F:ATP binding"/>
    <property type="evidence" value="ECO:0007669"/>
    <property type="project" value="UniProtKB-UniRule"/>
</dbReference>
<dbReference type="EMBL" id="JADFTS010000004">
    <property type="protein sequence ID" value="KAF9609865.1"/>
    <property type="molecule type" value="Genomic_DNA"/>
</dbReference>
<dbReference type="InterPro" id="IPR000719">
    <property type="entry name" value="Prot_kinase_dom"/>
</dbReference>
<keyword evidence="1" id="KW-0547">Nucleotide-binding</keyword>
<feature type="binding site" evidence="1">
    <location>
        <position position="48"/>
    </location>
    <ligand>
        <name>ATP</name>
        <dbReference type="ChEBI" id="CHEBI:30616"/>
    </ligand>
</feature>
<dbReference type="PROSITE" id="PS00107">
    <property type="entry name" value="PROTEIN_KINASE_ATP"/>
    <property type="match status" value="1"/>
</dbReference>
<comment type="caution">
    <text evidence="3">The sequence shown here is derived from an EMBL/GenBank/DDBJ whole genome shotgun (WGS) entry which is preliminary data.</text>
</comment>
<keyword evidence="4" id="KW-1185">Reference proteome</keyword>
<evidence type="ECO:0000259" key="2">
    <source>
        <dbReference type="PROSITE" id="PS50011"/>
    </source>
</evidence>
<dbReference type="SUPFAM" id="SSF56112">
    <property type="entry name" value="Protein kinase-like (PK-like)"/>
    <property type="match status" value="1"/>
</dbReference>
<dbReference type="GO" id="GO:0004672">
    <property type="term" value="F:protein kinase activity"/>
    <property type="evidence" value="ECO:0007669"/>
    <property type="project" value="InterPro"/>
</dbReference>
<keyword evidence="1" id="KW-0067">ATP-binding</keyword>
<dbReference type="OrthoDB" id="676979at2759"/>
<feature type="domain" description="Protein kinase" evidence="2">
    <location>
        <begin position="18"/>
        <end position="87"/>
    </location>
</feature>
<evidence type="ECO:0000256" key="1">
    <source>
        <dbReference type="PROSITE-ProRule" id="PRU10141"/>
    </source>
</evidence>
<evidence type="ECO:0000313" key="3">
    <source>
        <dbReference type="EMBL" id="KAF9609865.1"/>
    </source>
</evidence>
<organism evidence="3 4">
    <name type="scientific">Coptis chinensis</name>
    <dbReference type="NCBI Taxonomy" id="261450"/>
    <lineage>
        <taxon>Eukaryota</taxon>
        <taxon>Viridiplantae</taxon>
        <taxon>Streptophyta</taxon>
        <taxon>Embryophyta</taxon>
        <taxon>Tracheophyta</taxon>
        <taxon>Spermatophyta</taxon>
        <taxon>Magnoliopsida</taxon>
        <taxon>Ranunculales</taxon>
        <taxon>Ranunculaceae</taxon>
        <taxon>Coptidoideae</taxon>
        <taxon>Coptis</taxon>
    </lineage>
</organism>
<gene>
    <name evidence="3" type="ORF">IFM89_018850</name>
</gene>
<reference evidence="3 4" key="1">
    <citation type="submission" date="2020-10" db="EMBL/GenBank/DDBJ databases">
        <title>The Coptis chinensis genome and diversification of protoberbering-type alkaloids.</title>
        <authorList>
            <person name="Wang B."/>
            <person name="Shu S."/>
            <person name="Song C."/>
            <person name="Liu Y."/>
        </authorList>
    </citation>
    <scope>NUCLEOTIDE SEQUENCE [LARGE SCALE GENOMIC DNA]</scope>
    <source>
        <strain evidence="3">HL-2020</strain>
        <tissue evidence="3">Leaf</tissue>
    </source>
</reference>
<name>A0A835LW91_9MAGN</name>
<dbReference type="InterPro" id="IPR017441">
    <property type="entry name" value="Protein_kinase_ATP_BS"/>
</dbReference>
<accession>A0A835LW91</accession>
<dbReference type="Gene3D" id="3.30.200.20">
    <property type="entry name" value="Phosphorylase Kinase, domain 1"/>
    <property type="match status" value="1"/>
</dbReference>
<dbReference type="AlphaFoldDB" id="A0A835LW91"/>